<comment type="caution">
    <text evidence="5">The sequence shown here is derived from an EMBL/GenBank/DDBJ whole genome shotgun (WGS) entry which is preliminary data.</text>
</comment>
<accession>A0A8J7FKC3</accession>
<dbReference type="FunFam" id="3.30.70.270:FF:000001">
    <property type="entry name" value="Diguanylate cyclase domain protein"/>
    <property type="match status" value="1"/>
</dbReference>
<dbReference type="Gene3D" id="3.20.20.450">
    <property type="entry name" value="EAL domain"/>
    <property type="match status" value="1"/>
</dbReference>
<dbReference type="SMART" id="SM00052">
    <property type="entry name" value="EAL"/>
    <property type="match status" value="1"/>
</dbReference>
<dbReference type="InterPro" id="IPR043128">
    <property type="entry name" value="Rev_trsase/Diguanyl_cyclase"/>
</dbReference>
<keyword evidence="2" id="KW-1133">Transmembrane helix</keyword>
<dbReference type="RefSeq" id="WP_193951886.1">
    <property type="nucleotide sequence ID" value="NZ_JADEYS010000002.1"/>
</dbReference>
<dbReference type="Pfam" id="PF00563">
    <property type="entry name" value="EAL"/>
    <property type="match status" value="1"/>
</dbReference>
<dbReference type="PANTHER" id="PTHR44757:SF2">
    <property type="entry name" value="BIOFILM ARCHITECTURE MAINTENANCE PROTEIN MBAA"/>
    <property type="match status" value="1"/>
</dbReference>
<dbReference type="InterPro" id="IPR029150">
    <property type="entry name" value="dCache_3"/>
</dbReference>
<dbReference type="Pfam" id="PF00990">
    <property type="entry name" value="GGDEF"/>
    <property type="match status" value="1"/>
</dbReference>
<evidence type="ECO:0000256" key="1">
    <source>
        <dbReference type="ARBA" id="ARBA00001946"/>
    </source>
</evidence>
<protein>
    <submittedName>
        <fullName evidence="5">EAL domain-containing protein</fullName>
    </submittedName>
</protein>
<dbReference type="CDD" id="cd01949">
    <property type="entry name" value="GGDEF"/>
    <property type="match status" value="1"/>
</dbReference>
<dbReference type="PROSITE" id="PS50887">
    <property type="entry name" value="GGDEF"/>
    <property type="match status" value="1"/>
</dbReference>
<dbReference type="Proteomes" id="UP000640333">
    <property type="component" value="Unassembled WGS sequence"/>
</dbReference>
<comment type="cofactor">
    <cofactor evidence="1">
        <name>Mg(2+)</name>
        <dbReference type="ChEBI" id="CHEBI:18420"/>
    </cofactor>
</comment>
<dbReference type="SUPFAM" id="SSF55785">
    <property type="entry name" value="PYP-like sensor domain (PAS domain)"/>
    <property type="match status" value="1"/>
</dbReference>
<dbReference type="InterPro" id="IPR052155">
    <property type="entry name" value="Biofilm_reg_signaling"/>
</dbReference>
<dbReference type="SMART" id="SM00267">
    <property type="entry name" value="GGDEF"/>
    <property type="match status" value="1"/>
</dbReference>
<dbReference type="SUPFAM" id="SSF55073">
    <property type="entry name" value="Nucleotide cyclase"/>
    <property type="match status" value="1"/>
</dbReference>
<keyword evidence="2" id="KW-0472">Membrane</keyword>
<evidence type="ECO:0000256" key="2">
    <source>
        <dbReference type="SAM" id="Phobius"/>
    </source>
</evidence>
<feature type="domain" description="GGDEF" evidence="4">
    <location>
        <begin position="552"/>
        <end position="685"/>
    </location>
</feature>
<name>A0A8J7FKC3_9GAMM</name>
<dbReference type="SUPFAM" id="SSF141868">
    <property type="entry name" value="EAL domain-like"/>
    <property type="match status" value="1"/>
</dbReference>
<dbReference type="AlphaFoldDB" id="A0A8J7FKC3"/>
<organism evidence="5 6">
    <name type="scientific">Pontibacterium sinense</name>
    <dbReference type="NCBI Taxonomy" id="2781979"/>
    <lineage>
        <taxon>Bacteria</taxon>
        <taxon>Pseudomonadati</taxon>
        <taxon>Pseudomonadota</taxon>
        <taxon>Gammaproteobacteria</taxon>
        <taxon>Oceanospirillales</taxon>
        <taxon>Oceanospirillaceae</taxon>
        <taxon>Pontibacterium</taxon>
    </lineage>
</organism>
<dbReference type="CDD" id="cd01948">
    <property type="entry name" value="EAL"/>
    <property type="match status" value="1"/>
</dbReference>
<feature type="transmembrane region" description="Helical" evidence="2">
    <location>
        <begin position="12"/>
        <end position="31"/>
    </location>
</feature>
<feature type="domain" description="EAL" evidence="3">
    <location>
        <begin position="696"/>
        <end position="951"/>
    </location>
</feature>
<dbReference type="NCBIfam" id="TIGR00254">
    <property type="entry name" value="GGDEF"/>
    <property type="match status" value="1"/>
</dbReference>
<dbReference type="InterPro" id="IPR035965">
    <property type="entry name" value="PAS-like_dom_sf"/>
</dbReference>
<evidence type="ECO:0000259" key="4">
    <source>
        <dbReference type="PROSITE" id="PS50887"/>
    </source>
</evidence>
<keyword evidence="2" id="KW-0812">Transmembrane</keyword>
<evidence type="ECO:0000313" key="6">
    <source>
        <dbReference type="Proteomes" id="UP000640333"/>
    </source>
</evidence>
<gene>
    <name evidence="5" type="ORF">IOQ59_03610</name>
</gene>
<evidence type="ECO:0000259" key="3">
    <source>
        <dbReference type="PROSITE" id="PS50883"/>
    </source>
</evidence>
<dbReference type="Pfam" id="PF14827">
    <property type="entry name" value="dCache_3"/>
    <property type="match status" value="1"/>
</dbReference>
<keyword evidence="6" id="KW-1185">Reference proteome</keyword>
<sequence length="962" mass="108479">MLQAQFSIRWKAVLFLSMVLIAISVSMVTLYTHTLLQEADRTTQRSVLQQDQVLASLLRELRDQQIQLALLLPNLANVSESILGHNSERLQSALHPHWLNLALNLNLNYLYMFDEQGSQLGGLHHQDQIGALELEQVRDIARMAAEDVAPRYFMSCTTQCTYYVVEPFITSREVRGAIVIGRNISEIVVSFQHLLDVDLGVLIPVSDITTSTDARMMPNWELHTWALSNFETQADVLKAIQANLPAAEDSVFQSDENIHYRMHVLQTDGVETINAQPRFISLQNITENRRLLENTINKGITVGVLGWVLAELLLFMLILKPTRQLARITRALPLLAGSEFGQARKYLSPRNRRWFTDELDVLERTALQVCEELEALNQTVADNTRELHTQMTEQTRARQFVSRLLDTAPLIILTQSRDGEIELMNRWGREVIGNPGEMDSPLPDFQSLHVPDTMPEAWLDRLQDLDTMDPPRYQHEAQLKDCDGGLRYVTWLHSLVESEAGKPSILSVGMDLTKRVEAENKLSWLATHDTLTGLQNRHSFQKHLSRLLERGSRGALLFIDADRFKYINDTAGHNVGDSVLIYIAQLLEQHTRDSDVVARLGGDEFVILLPRASATTARAVMAKLSTLLDTHLRMSDRSIQHFSCSLGGALYPDHGTRDEDLLAAADMAMYTAKQQGQGKWHLYDASRAMIDRMQADLTWQEKIRLALSDDLFRLYFQPILDVTDNSISHYEVLLRMQNGPNEVIPPGDFIPVAERTGLIGQIDTWVLAESMKFLAAYNEEHGDSPISLAVNISAPSIQSPTFDRTFFRLCDRHGISPDQIIIEITETAFLSDFQSALLTLEKLAVSGCRIALDDFGVGFSSFSYLKQMPLSYVKMDGSYVRELHRSPQEQIFVKCLTEMVSGFNMTTIAEFVETEEILVVLKRLGVKYAQGYLIGKPSPVIETADALGIKNLAMPTEESCEA</sequence>
<reference evidence="5" key="1">
    <citation type="submission" date="2020-10" db="EMBL/GenBank/DDBJ databases">
        <title>Bacterium isolated from coastal waters sediment.</title>
        <authorList>
            <person name="Chen R.-J."/>
            <person name="Lu D.-C."/>
            <person name="Zhu K.-L."/>
            <person name="Du Z.-J."/>
        </authorList>
    </citation>
    <scope>NUCLEOTIDE SEQUENCE</scope>
    <source>
        <strain evidence="5">N1Y112</strain>
    </source>
</reference>
<dbReference type="Gene3D" id="3.30.450.20">
    <property type="entry name" value="PAS domain"/>
    <property type="match status" value="1"/>
</dbReference>
<dbReference type="EMBL" id="JADEYS010000002">
    <property type="protein sequence ID" value="MBE9396342.1"/>
    <property type="molecule type" value="Genomic_DNA"/>
</dbReference>
<dbReference type="GO" id="GO:0003824">
    <property type="term" value="F:catalytic activity"/>
    <property type="evidence" value="ECO:0007669"/>
    <property type="project" value="UniProtKB-ARBA"/>
</dbReference>
<dbReference type="PANTHER" id="PTHR44757">
    <property type="entry name" value="DIGUANYLATE CYCLASE DGCP"/>
    <property type="match status" value="1"/>
</dbReference>
<dbReference type="InterPro" id="IPR029787">
    <property type="entry name" value="Nucleotide_cyclase"/>
</dbReference>
<dbReference type="InterPro" id="IPR035919">
    <property type="entry name" value="EAL_sf"/>
</dbReference>
<dbReference type="InterPro" id="IPR000160">
    <property type="entry name" value="GGDEF_dom"/>
</dbReference>
<evidence type="ECO:0000313" key="5">
    <source>
        <dbReference type="EMBL" id="MBE9396342.1"/>
    </source>
</evidence>
<dbReference type="Gene3D" id="3.30.70.270">
    <property type="match status" value="1"/>
</dbReference>
<dbReference type="PROSITE" id="PS50883">
    <property type="entry name" value="EAL"/>
    <property type="match status" value="1"/>
</dbReference>
<proteinExistence type="predicted"/>
<dbReference type="InterPro" id="IPR001633">
    <property type="entry name" value="EAL_dom"/>
</dbReference>